<dbReference type="PROSITE" id="PS50294">
    <property type="entry name" value="WD_REPEATS_REGION"/>
    <property type="match status" value="1"/>
</dbReference>
<organism evidence="5 6">
    <name type="scientific">Aspergillus ibericus CBS 121593</name>
    <dbReference type="NCBI Taxonomy" id="1448316"/>
    <lineage>
        <taxon>Eukaryota</taxon>
        <taxon>Fungi</taxon>
        <taxon>Dikarya</taxon>
        <taxon>Ascomycota</taxon>
        <taxon>Pezizomycotina</taxon>
        <taxon>Eurotiomycetes</taxon>
        <taxon>Eurotiomycetidae</taxon>
        <taxon>Eurotiales</taxon>
        <taxon>Aspergillaceae</taxon>
        <taxon>Aspergillus</taxon>
        <taxon>Aspergillus subgen. Circumdati</taxon>
    </lineage>
</organism>
<dbReference type="PROSITE" id="PS50082">
    <property type="entry name" value="WD_REPEATS_2"/>
    <property type="match status" value="2"/>
</dbReference>
<evidence type="ECO:0000256" key="1">
    <source>
        <dbReference type="ARBA" id="ARBA00022574"/>
    </source>
</evidence>
<dbReference type="GeneID" id="37221206"/>
<feature type="compositionally biased region" description="Acidic residues" evidence="4">
    <location>
        <begin position="97"/>
        <end position="115"/>
    </location>
</feature>
<sequence>MIYLPENIGGWIRGYPKSWGQERAKIQVERNASTLAISPDEKFIAVGAAKNIYLYDVATQERVEVLKRHTKEVRAVRFAPKVMNRQDVGYVLVSEGEGVEGAEESEESKDSDDSGSGDSKTLFQWELGSTGRLVLREKPVDIDALTTKALQLLESELTGEHGWNPAEKAMAIIHDDVKLALRDAVHLHERDQFSINGRLAPFGSPTFSADGQTLIYLDQEASCVNLYHLESQSLRHQLRGHTDAITWAGMSPDNTRVASIVVDGTAQIWDASSGACLHVLGAVGGKLWCGAFSPDGKYLAVSQEKPELCVHVYHMETGKPITTCTELQTSINSLIWSPNGKLLAGEGPTSWLALWDPFTGVDRMPACLRSLYPDVKRMRFAQGGRKLLVQSREGTVVGHDLEIDLKLQLRRARGRIIETGLCSDMVGLGDSRLLVVLDRDGFLRLWDL</sequence>
<dbReference type="VEuPathDB" id="FungiDB:BO80DRAFT_368484"/>
<gene>
    <name evidence="5" type="ORF">BO80DRAFT_368484</name>
</gene>
<dbReference type="STRING" id="1448316.A0A395GJK2"/>
<dbReference type="InterPro" id="IPR036322">
    <property type="entry name" value="WD40_repeat_dom_sf"/>
</dbReference>
<dbReference type="Proteomes" id="UP000249402">
    <property type="component" value="Unassembled WGS sequence"/>
</dbReference>
<protein>
    <submittedName>
        <fullName evidence="5">WD40 repeat-like protein</fullName>
    </submittedName>
</protein>
<keyword evidence="1 3" id="KW-0853">WD repeat</keyword>
<keyword evidence="2" id="KW-0677">Repeat</keyword>
<dbReference type="InterPro" id="IPR001680">
    <property type="entry name" value="WD40_rpt"/>
</dbReference>
<accession>A0A395GJK2</accession>
<feature type="repeat" description="WD" evidence="3">
    <location>
        <begin position="430"/>
        <end position="448"/>
    </location>
</feature>
<dbReference type="SUPFAM" id="SSF50978">
    <property type="entry name" value="WD40 repeat-like"/>
    <property type="match status" value="1"/>
</dbReference>
<dbReference type="Pfam" id="PF07676">
    <property type="entry name" value="PD40"/>
    <property type="match status" value="1"/>
</dbReference>
<dbReference type="PANTHER" id="PTHR19879:SF9">
    <property type="entry name" value="TRANSCRIPTION INITIATION FACTOR TFIID SUBUNIT 5"/>
    <property type="match status" value="1"/>
</dbReference>
<dbReference type="RefSeq" id="XP_025569872.1">
    <property type="nucleotide sequence ID" value="XM_025716341.1"/>
</dbReference>
<evidence type="ECO:0000313" key="6">
    <source>
        <dbReference type="Proteomes" id="UP000249402"/>
    </source>
</evidence>
<dbReference type="PANTHER" id="PTHR19879">
    <property type="entry name" value="TRANSCRIPTION INITIATION FACTOR TFIID"/>
    <property type="match status" value="1"/>
</dbReference>
<dbReference type="InterPro" id="IPR015943">
    <property type="entry name" value="WD40/YVTN_repeat-like_dom_sf"/>
</dbReference>
<dbReference type="InterPro" id="IPR011659">
    <property type="entry name" value="WD40"/>
</dbReference>
<feature type="region of interest" description="Disordered" evidence="4">
    <location>
        <begin position="97"/>
        <end position="121"/>
    </location>
</feature>
<evidence type="ECO:0000313" key="5">
    <source>
        <dbReference type="EMBL" id="RAK95544.1"/>
    </source>
</evidence>
<dbReference type="OrthoDB" id="1367865at2759"/>
<dbReference type="SMART" id="SM00320">
    <property type="entry name" value="WD40"/>
    <property type="match status" value="5"/>
</dbReference>
<evidence type="ECO:0000256" key="3">
    <source>
        <dbReference type="PROSITE-ProRule" id="PRU00221"/>
    </source>
</evidence>
<dbReference type="EMBL" id="KZ824490">
    <property type="protein sequence ID" value="RAK95544.1"/>
    <property type="molecule type" value="Genomic_DNA"/>
</dbReference>
<evidence type="ECO:0000256" key="2">
    <source>
        <dbReference type="ARBA" id="ARBA00022737"/>
    </source>
</evidence>
<evidence type="ECO:0000256" key="4">
    <source>
        <dbReference type="SAM" id="MobiDB-lite"/>
    </source>
</evidence>
<name>A0A395GJK2_9EURO</name>
<proteinExistence type="predicted"/>
<dbReference type="InterPro" id="IPR019775">
    <property type="entry name" value="WD40_repeat_CS"/>
</dbReference>
<reference evidence="5 6" key="1">
    <citation type="submission" date="2018-02" db="EMBL/GenBank/DDBJ databases">
        <title>The genomes of Aspergillus section Nigri reveals drivers in fungal speciation.</title>
        <authorList>
            <consortium name="DOE Joint Genome Institute"/>
            <person name="Vesth T.C."/>
            <person name="Nybo J."/>
            <person name="Theobald S."/>
            <person name="Brandl J."/>
            <person name="Frisvad J.C."/>
            <person name="Nielsen K.F."/>
            <person name="Lyhne E.K."/>
            <person name="Kogle M.E."/>
            <person name="Kuo A."/>
            <person name="Riley R."/>
            <person name="Clum A."/>
            <person name="Nolan M."/>
            <person name="Lipzen A."/>
            <person name="Salamov A."/>
            <person name="Henrissat B."/>
            <person name="Wiebenga A."/>
            <person name="De vries R.P."/>
            <person name="Grigoriev I.V."/>
            <person name="Mortensen U.H."/>
            <person name="Andersen M.R."/>
            <person name="Baker S.E."/>
        </authorList>
    </citation>
    <scope>NUCLEOTIDE SEQUENCE [LARGE SCALE GENOMIC DNA]</scope>
    <source>
        <strain evidence="5 6">CBS 121593</strain>
    </source>
</reference>
<feature type="repeat" description="WD" evidence="3">
    <location>
        <begin position="238"/>
        <end position="279"/>
    </location>
</feature>
<dbReference type="Pfam" id="PF00400">
    <property type="entry name" value="WD40"/>
    <property type="match status" value="1"/>
</dbReference>
<dbReference type="PROSITE" id="PS00678">
    <property type="entry name" value="WD_REPEATS_1"/>
    <property type="match status" value="1"/>
</dbReference>
<dbReference type="Gene3D" id="2.130.10.10">
    <property type="entry name" value="YVTN repeat-like/Quinoprotein amine dehydrogenase"/>
    <property type="match status" value="2"/>
</dbReference>
<dbReference type="AlphaFoldDB" id="A0A395GJK2"/>
<keyword evidence="6" id="KW-1185">Reference proteome</keyword>